<evidence type="ECO:0000313" key="3">
    <source>
        <dbReference type="Proteomes" id="UP001172102"/>
    </source>
</evidence>
<name>A0AA40DPV9_9PEZI</name>
<protein>
    <submittedName>
        <fullName evidence="2">Uncharacterized protein</fullName>
    </submittedName>
</protein>
<feature type="region of interest" description="Disordered" evidence="1">
    <location>
        <begin position="1"/>
        <end position="177"/>
    </location>
</feature>
<feature type="compositionally biased region" description="Basic and acidic residues" evidence="1">
    <location>
        <begin position="92"/>
        <end position="106"/>
    </location>
</feature>
<feature type="compositionally biased region" description="Basic and acidic residues" evidence="1">
    <location>
        <begin position="33"/>
        <end position="47"/>
    </location>
</feature>
<organism evidence="2 3">
    <name type="scientific">Lasiosphaeris hirsuta</name>
    <dbReference type="NCBI Taxonomy" id="260670"/>
    <lineage>
        <taxon>Eukaryota</taxon>
        <taxon>Fungi</taxon>
        <taxon>Dikarya</taxon>
        <taxon>Ascomycota</taxon>
        <taxon>Pezizomycotina</taxon>
        <taxon>Sordariomycetes</taxon>
        <taxon>Sordariomycetidae</taxon>
        <taxon>Sordariales</taxon>
        <taxon>Lasiosphaeriaceae</taxon>
        <taxon>Lasiosphaeris</taxon>
    </lineage>
</organism>
<proteinExistence type="predicted"/>
<comment type="caution">
    <text evidence="2">The sequence shown here is derived from an EMBL/GenBank/DDBJ whole genome shotgun (WGS) entry which is preliminary data.</text>
</comment>
<dbReference type="EMBL" id="JAUKUA010000005">
    <property type="protein sequence ID" value="KAK0711694.1"/>
    <property type="molecule type" value="Genomic_DNA"/>
</dbReference>
<evidence type="ECO:0000313" key="2">
    <source>
        <dbReference type="EMBL" id="KAK0711694.1"/>
    </source>
</evidence>
<accession>A0AA40DPV9</accession>
<sequence>MSDNVHMVTPKTPDLNIQRGRPQTEIGKRSRHSKEAAITRDRAEQRDLLNPMDPSCAGQTFPPSSSPWSGMNSSSWSPKFPNPKARFHLRHAGQDTKEEEKKETKDLPPSPPARTRLRPAQTTRDEGGSGQIYRSIHSTSLNAGTGPPPHRRVSTDDAQRNEQPPSGQFVEGNRTSSADQMYALDPHRRCYRQTVQYLGIRLRH</sequence>
<evidence type="ECO:0000256" key="1">
    <source>
        <dbReference type="SAM" id="MobiDB-lite"/>
    </source>
</evidence>
<reference evidence="2" key="1">
    <citation type="submission" date="2023-06" db="EMBL/GenBank/DDBJ databases">
        <title>Genome-scale phylogeny and comparative genomics of the fungal order Sordariales.</title>
        <authorList>
            <consortium name="Lawrence Berkeley National Laboratory"/>
            <person name="Hensen N."/>
            <person name="Bonometti L."/>
            <person name="Westerberg I."/>
            <person name="Brannstrom I.O."/>
            <person name="Guillou S."/>
            <person name="Cros-Aarteil S."/>
            <person name="Calhoun S."/>
            <person name="Haridas S."/>
            <person name="Kuo A."/>
            <person name="Mondo S."/>
            <person name="Pangilinan J."/>
            <person name="Riley R."/>
            <person name="Labutti K."/>
            <person name="Andreopoulos B."/>
            <person name="Lipzen A."/>
            <person name="Chen C."/>
            <person name="Yanf M."/>
            <person name="Daum C."/>
            <person name="Ng V."/>
            <person name="Clum A."/>
            <person name="Steindorff A."/>
            <person name="Ohm R."/>
            <person name="Martin F."/>
            <person name="Silar P."/>
            <person name="Natvig D."/>
            <person name="Lalanne C."/>
            <person name="Gautier V."/>
            <person name="Ament-Velasquez S.L."/>
            <person name="Kruys A."/>
            <person name="Hutchinson M.I."/>
            <person name="Powell A.J."/>
            <person name="Barry K."/>
            <person name="Miller A.N."/>
            <person name="Grigoriev I.V."/>
            <person name="Debuchy R."/>
            <person name="Gladieux P."/>
            <person name="Thoren M.H."/>
            <person name="Johannesson H."/>
        </authorList>
    </citation>
    <scope>NUCLEOTIDE SEQUENCE</scope>
    <source>
        <strain evidence="2">SMH4607-1</strain>
    </source>
</reference>
<feature type="compositionally biased region" description="Low complexity" evidence="1">
    <location>
        <begin position="62"/>
        <end position="78"/>
    </location>
</feature>
<keyword evidence="3" id="KW-1185">Reference proteome</keyword>
<dbReference type="AlphaFoldDB" id="A0AA40DPV9"/>
<dbReference type="Proteomes" id="UP001172102">
    <property type="component" value="Unassembled WGS sequence"/>
</dbReference>
<gene>
    <name evidence="2" type="ORF">B0H67DRAFT_299525</name>
</gene>